<name>A0A369YDA4_9PAST</name>
<comment type="caution">
    <text evidence="1">The sequence shown here is derived from an EMBL/GenBank/DDBJ whole genome shotgun (WGS) entry which is preliminary data.</text>
</comment>
<dbReference type="AlphaFoldDB" id="A0A369YDA4"/>
<dbReference type="RefSeq" id="WP_111402756.1">
    <property type="nucleotide sequence ID" value="NZ_QEPN01000003.1"/>
</dbReference>
<evidence type="ECO:0008006" key="3">
    <source>
        <dbReference type="Google" id="ProtNLM"/>
    </source>
</evidence>
<dbReference type="Proteomes" id="UP000253872">
    <property type="component" value="Unassembled WGS sequence"/>
</dbReference>
<proteinExistence type="predicted"/>
<organism evidence="1 2">
    <name type="scientific">Haemophilus sputorum</name>
    <dbReference type="NCBI Taxonomy" id="1078480"/>
    <lineage>
        <taxon>Bacteria</taxon>
        <taxon>Pseudomonadati</taxon>
        <taxon>Pseudomonadota</taxon>
        <taxon>Gammaproteobacteria</taxon>
        <taxon>Pasteurellales</taxon>
        <taxon>Pasteurellaceae</taxon>
        <taxon>Haemophilus</taxon>
    </lineage>
</organism>
<evidence type="ECO:0000313" key="1">
    <source>
        <dbReference type="EMBL" id="RDE72701.1"/>
    </source>
</evidence>
<gene>
    <name evidence="1" type="ORF">DPV93_05320</name>
</gene>
<accession>A0A369YDA4</accession>
<reference evidence="1 2" key="1">
    <citation type="submission" date="2018-05" db="EMBL/GenBank/DDBJ databases">
        <title>Draft Genome Sequences for a Diverse set of 7 Haemophilus Species.</title>
        <authorList>
            <person name="Nichols M."/>
            <person name="Topaz N."/>
            <person name="Wang X."/>
            <person name="Wang X."/>
            <person name="Boxrud D."/>
        </authorList>
    </citation>
    <scope>NUCLEOTIDE SEQUENCE [LARGE SCALE GENOMIC DNA]</scope>
    <source>
        <strain evidence="1 2">C2002001239</strain>
    </source>
</reference>
<sequence>MARRQIYAAYAGDKYVMDGTALELALALDIAVSSVRKLATPSYQEQKRGLQIVKLGRAEIGDRK</sequence>
<evidence type="ECO:0000313" key="2">
    <source>
        <dbReference type="Proteomes" id="UP000253872"/>
    </source>
</evidence>
<dbReference type="EMBL" id="QEPN01000003">
    <property type="protein sequence ID" value="RDE72701.1"/>
    <property type="molecule type" value="Genomic_DNA"/>
</dbReference>
<protein>
    <recommendedName>
        <fullName evidence="3">DNA-binding protein</fullName>
    </recommendedName>
</protein>